<organism evidence="1 2">
    <name type="scientific">Peptoniphilus duerdenii ATCC BAA-1640</name>
    <dbReference type="NCBI Taxonomy" id="862517"/>
    <lineage>
        <taxon>Bacteria</taxon>
        <taxon>Bacillati</taxon>
        <taxon>Bacillota</taxon>
        <taxon>Tissierellia</taxon>
        <taxon>Tissierellales</taxon>
        <taxon>Peptoniphilaceae</taxon>
        <taxon>Peptoniphilus</taxon>
    </lineage>
</organism>
<reference evidence="1 2" key="1">
    <citation type="submission" date="2010-07" db="EMBL/GenBank/DDBJ databases">
        <authorList>
            <person name="Muzny D."/>
            <person name="Qin X."/>
            <person name="Deng J."/>
            <person name="Jiang H."/>
            <person name="Liu Y."/>
            <person name="Qu J."/>
            <person name="Song X.-Z."/>
            <person name="Zhang L."/>
            <person name="Thornton R."/>
            <person name="Coyle M."/>
            <person name="Francisco L."/>
            <person name="Jackson L."/>
            <person name="Javaid M."/>
            <person name="Korchina V."/>
            <person name="Kovar C."/>
            <person name="Mata R."/>
            <person name="Mathew T."/>
            <person name="Ngo R."/>
            <person name="Nguyen L."/>
            <person name="Nguyen N."/>
            <person name="Okwuonu G."/>
            <person name="Ongeri F."/>
            <person name="Pham C."/>
            <person name="Simmons D."/>
            <person name="Wilczek-Boney K."/>
            <person name="Hale W."/>
            <person name="Jakkamsetti A."/>
            <person name="Pham P."/>
            <person name="Ruth R."/>
            <person name="San Lucas F."/>
            <person name="Warren J."/>
            <person name="Zhang J."/>
            <person name="Zhao Z."/>
            <person name="Zhou C."/>
            <person name="Zhu D."/>
            <person name="Lee S."/>
            <person name="Bess C."/>
            <person name="Blankenburg K."/>
            <person name="Forbes L."/>
            <person name="Fu Q."/>
            <person name="Gubbala S."/>
            <person name="Hirani K."/>
            <person name="Jayaseelan J.C."/>
            <person name="Lara F."/>
            <person name="Munidasa M."/>
            <person name="Palculict T."/>
            <person name="Patil S."/>
            <person name="Pu L.-L."/>
            <person name="Saada N."/>
            <person name="Tang L."/>
            <person name="Weissenberger G."/>
            <person name="Zhu Y."/>
            <person name="Hemphill L."/>
            <person name="Shang Y."/>
            <person name="Youmans B."/>
            <person name="Ayvaz T."/>
            <person name="Ross M."/>
            <person name="Santibanez J."/>
            <person name="Aqrawi P."/>
            <person name="Gross S."/>
            <person name="Joshi V."/>
            <person name="Fowler G."/>
            <person name="Nazareth L."/>
            <person name="Reid J."/>
            <person name="Worley K."/>
            <person name="Petrosino J."/>
            <person name="Highlander S."/>
            <person name="Gibbs R."/>
        </authorList>
    </citation>
    <scope>NUCLEOTIDE SEQUENCE [LARGE SCALE GENOMIC DNA]</scope>
    <source>
        <strain evidence="1 2">ATCC BAA-1640</strain>
    </source>
</reference>
<keyword evidence="2" id="KW-1185">Reference proteome</keyword>
<evidence type="ECO:0000313" key="1">
    <source>
        <dbReference type="EMBL" id="EFM25634.1"/>
    </source>
</evidence>
<evidence type="ECO:0000313" key="2">
    <source>
        <dbReference type="Proteomes" id="UP000003280"/>
    </source>
</evidence>
<dbReference type="HOGENOM" id="CLU_1853327_0_0_9"/>
<dbReference type="RefSeq" id="WP_008901511.1">
    <property type="nucleotide sequence ID" value="NZ_GL397071.1"/>
</dbReference>
<dbReference type="EMBL" id="AEEH01000028">
    <property type="protein sequence ID" value="EFM25634.1"/>
    <property type="molecule type" value="Genomic_DNA"/>
</dbReference>
<name>E0NKK7_9FIRM</name>
<dbReference type="Proteomes" id="UP000003280">
    <property type="component" value="Unassembled WGS sequence"/>
</dbReference>
<accession>E0NKK7</accession>
<sequence length="138" mass="15395">MRRLILPTIAVIIILLGANFVAGKLAKHMHQNLGNLEVIQAKDGEKDAYSKIGKANENFDVTDEVDKKHGNLINFYVKNNGEGTISFSIKGYDEKTLLPGKEDFIQAEVKGKNSFNFVISPEDDSPVSAEYRIVQRNK</sequence>
<dbReference type="STRING" id="862517.HMPREF9225_0696"/>
<protein>
    <submittedName>
        <fullName evidence="1">Uncharacterized protein</fullName>
    </submittedName>
</protein>
<proteinExistence type="predicted"/>
<dbReference type="AlphaFoldDB" id="E0NKK7"/>
<gene>
    <name evidence="1" type="ORF">HMPREF9225_0696</name>
</gene>
<comment type="caution">
    <text evidence="1">The sequence shown here is derived from an EMBL/GenBank/DDBJ whole genome shotgun (WGS) entry which is preliminary data.</text>
</comment>